<keyword evidence="1" id="KW-1133">Transmembrane helix</keyword>
<organism evidence="2 3">
    <name type="scientific">Pendulispora albinea</name>
    <dbReference type="NCBI Taxonomy" id="2741071"/>
    <lineage>
        <taxon>Bacteria</taxon>
        <taxon>Pseudomonadati</taxon>
        <taxon>Myxococcota</taxon>
        <taxon>Myxococcia</taxon>
        <taxon>Myxococcales</taxon>
        <taxon>Sorangiineae</taxon>
        <taxon>Pendulisporaceae</taxon>
        <taxon>Pendulispora</taxon>
    </lineage>
</organism>
<gene>
    <name evidence="2" type="ORF">LZC94_32525</name>
</gene>
<evidence type="ECO:0000313" key="2">
    <source>
        <dbReference type="EMBL" id="WXB12561.1"/>
    </source>
</evidence>
<dbReference type="PANTHER" id="PTHR33876">
    <property type="entry name" value="UNNAMED PRODUCT"/>
    <property type="match status" value="1"/>
</dbReference>
<name>A0ABZ2LNS3_9BACT</name>
<evidence type="ECO:0000313" key="3">
    <source>
        <dbReference type="Proteomes" id="UP001370348"/>
    </source>
</evidence>
<keyword evidence="1" id="KW-0472">Membrane</keyword>
<dbReference type="Proteomes" id="UP001370348">
    <property type="component" value="Chromosome"/>
</dbReference>
<feature type="transmembrane region" description="Helical" evidence="1">
    <location>
        <begin position="106"/>
        <end position="129"/>
    </location>
</feature>
<feature type="transmembrane region" description="Helical" evidence="1">
    <location>
        <begin position="135"/>
        <end position="163"/>
    </location>
</feature>
<dbReference type="EMBL" id="CP089984">
    <property type="protein sequence ID" value="WXB12561.1"/>
    <property type="molecule type" value="Genomic_DNA"/>
</dbReference>
<proteinExistence type="predicted"/>
<protein>
    <submittedName>
        <fullName evidence="2">High-affinity nickel-transport family protein</fullName>
    </submittedName>
</protein>
<accession>A0ABZ2LNS3</accession>
<feature type="transmembrane region" description="Helical" evidence="1">
    <location>
        <begin position="175"/>
        <end position="197"/>
    </location>
</feature>
<reference evidence="2 3" key="1">
    <citation type="submission" date="2021-12" db="EMBL/GenBank/DDBJ databases">
        <title>Discovery of the Pendulisporaceae a myxobacterial family with distinct sporulation behavior and unique specialized metabolism.</title>
        <authorList>
            <person name="Garcia R."/>
            <person name="Popoff A."/>
            <person name="Bader C.D."/>
            <person name="Loehr J."/>
            <person name="Walesch S."/>
            <person name="Walt C."/>
            <person name="Boldt J."/>
            <person name="Bunk B."/>
            <person name="Haeckl F.J.F.P.J."/>
            <person name="Gunesch A.P."/>
            <person name="Birkelbach J."/>
            <person name="Nuebel U."/>
            <person name="Pietschmann T."/>
            <person name="Bach T."/>
            <person name="Mueller R."/>
        </authorList>
    </citation>
    <scope>NUCLEOTIDE SEQUENCE [LARGE SCALE GENOMIC DNA]</scope>
    <source>
        <strain evidence="2 3">MSr11954</strain>
    </source>
</reference>
<sequence length="199" mass="20533">MRHATDPDHVLAISTIVSRDPRVRRAVRTGMFWGLGHTLTVIGVGAAMLMGRLTVPPGAVLAMDLLVALMLVVLGAVGLRARPVTHAAEHAKLPAGARLLASPLRAFAVGIVHGLAGSAAVTLLALTTIGDRGRALAYLALFGVGTVAGMMLITLAIAVPLTFAAERMSQRMPLWIARASGALSIAAGLTFAVRSLLAP</sequence>
<keyword evidence="1" id="KW-0812">Transmembrane</keyword>
<dbReference type="PANTHER" id="PTHR33876:SF4">
    <property type="entry name" value="CHLOROPLAST PROTEIN FOR GROWTH AND FERTILITY 2"/>
    <property type="match status" value="1"/>
</dbReference>
<feature type="transmembrane region" description="Helical" evidence="1">
    <location>
        <begin position="32"/>
        <end position="53"/>
    </location>
</feature>
<feature type="transmembrane region" description="Helical" evidence="1">
    <location>
        <begin position="59"/>
        <end position="79"/>
    </location>
</feature>
<dbReference type="InterPro" id="IPR052776">
    <property type="entry name" value="Chloro_ReproSupport/MetalTrans"/>
</dbReference>
<keyword evidence="3" id="KW-1185">Reference proteome</keyword>
<evidence type="ECO:0000256" key="1">
    <source>
        <dbReference type="SAM" id="Phobius"/>
    </source>
</evidence>